<dbReference type="Pfam" id="PF13813">
    <property type="entry name" value="MBOAT_2"/>
    <property type="match status" value="1"/>
</dbReference>
<evidence type="ECO:0000256" key="4">
    <source>
        <dbReference type="ARBA" id="ARBA00022679"/>
    </source>
</evidence>
<feature type="transmembrane region" description="Helical" evidence="9">
    <location>
        <begin position="71"/>
        <end position="91"/>
    </location>
</feature>
<feature type="region of interest" description="Disordered" evidence="8">
    <location>
        <begin position="408"/>
        <end position="451"/>
    </location>
</feature>
<keyword evidence="6 9" id="KW-1133">Transmembrane helix</keyword>
<feature type="transmembrane region" description="Helical" evidence="9">
    <location>
        <begin position="574"/>
        <end position="596"/>
    </location>
</feature>
<comment type="subcellular location">
    <subcellularLocation>
        <location evidence="1">Membrane</location>
        <topology evidence="1">Multi-pass membrane protein</topology>
    </subcellularLocation>
</comment>
<organism evidence="11 12">
    <name type="scientific">Chlamydomonas eustigma</name>
    <dbReference type="NCBI Taxonomy" id="1157962"/>
    <lineage>
        <taxon>Eukaryota</taxon>
        <taxon>Viridiplantae</taxon>
        <taxon>Chlorophyta</taxon>
        <taxon>core chlorophytes</taxon>
        <taxon>Chlorophyceae</taxon>
        <taxon>CS clade</taxon>
        <taxon>Chlamydomonadales</taxon>
        <taxon>Chlamydomonadaceae</taxon>
        <taxon>Chlamydomonas</taxon>
    </lineage>
</organism>
<evidence type="ECO:0000259" key="10">
    <source>
        <dbReference type="Pfam" id="PF13813"/>
    </source>
</evidence>
<evidence type="ECO:0000256" key="7">
    <source>
        <dbReference type="ARBA" id="ARBA00023136"/>
    </source>
</evidence>
<feature type="region of interest" description="Disordered" evidence="8">
    <location>
        <begin position="489"/>
        <end position="541"/>
    </location>
</feature>
<evidence type="ECO:0000256" key="2">
    <source>
        <dbReference type="ARBA" id="ARBA00005179"/>
    </source>
</evidence>
<feature type="transmembrane region" description="Helical" evidence="9">
    <location>
        <begin position="34"/>
        <end position="59"/>
    </location>
</feature>
<evidence type="ECO:0000256" key="8">
    <source>
        <dbReference type="SAM" id="MobiDB-lite"/>
    </source>
</evidence>
<accession>A0A250X6F0</accession>
<name>A0A250X6F0_9CHLO</name>
<dbReference type="InterPro" id="IPR032805">
    <property type="entry name" value="Wax_synthase_dom"/>
</dbReference>
<evidence type="ECO:0000313" key="11">
    <source>
        <dbReference type="EMBL" id="GAX78664.1"/>
    </source>
</evidence>
<dbReference type="OrthoDB" id="548221at2759"/>
<feature type="compositionally biased region" description="Polar residues" evidence="8">
    <location>
        <begin position="433"/>
        <end position="449"/>
    </location>
</feature>
<reference evidence="11 12" key="1">
    <citation type="submission" date="2017-08" db="EMBL/GenBank/DDBJ databases">
        <title>Acidophilic green algal genome provides insights into adaptation to an acidic environment.</title>
        <authorList>
            <person name="Hirooka S."/>
            <person name="Hirose Y."/>
            <person name="Kanesaki Y."/>
            <person name="Higuchi S."/>
            <person name="Fujiwara T."/>
            <person name="Onuma R."/>
            <person name="Era A."/>
            <person name="Ohbayashi R."/>
            <person name="Uzuka A."/>
            <person name="Nozaki H."/>
            <person name="Yoshikawa H."/>
            <person name="Miyagishima S.Y."/>
        </authorList>
    </citation>
    <scope>NUCLEOTIDE SEQUENCE [LARGE SCALE GENOMIC DNA]</scope>
    <source>
        <strain evidence="11 12">NIES-2499</strain>
    </source>
</reference>
<protein>
    <recommendedName>
        <fullName evidence="10">Wax synthase domain-containing protein</fullName>
    </recommendedName>
</protein>
<sequence>MEYSQVDALAVQQAACRGRLCSSPSGLDLRHFPVYHTVECFTLIIVFFLGTWWIAYTLLHETTGTRKRCVGAVLLSILYLALVCHCIPWNPYWIRELHVMVWVVSSWKLLDLALLREGEALERPWIHFIGYDAISLRPALRPSEESQKGLHIQDQQKANISKEAQCNSSEASGTFAFWSYFQSEVIKRLTAAAPVLGLAFVQYLGVEALSSYLMHQPLQLDSLGLRDRIFFSCTFAACLYLHLSYFFWSICALGLIARGDEVSYWMPPFNHPYAASSPVDFWSYRWHSMFRWYYVRLVYRPVYHLLLNKCGSLGDKAMPRAVATVSVFVASGLFHEMLLWINFGRATGEQLLFFLIHAVALLVHRSIYPKVSGSSMVIRLKASQVMKGQAVTVTSASTHQGMAEFQLSLPKHTDSLPAREAPSSSSLRRRRIQATTQSSNNMVGVSSDGTDWPADASWMTAVRQDYSEEIGVDKPAGCLRDHDSGATSIIARAGPSSDHEGGGVAALPAMSSGNSSQQSVGATKGDEQAPGSTSAGDIQEPTQGITHVAESSTSSCHQPPQVAGRWLLRMVRHALSVVAFQSFLALTLVLFFAPWFRFGYHHELRVFVPGPVHYAVRAAMTRVNEVRNS</sequence>
<comment type="caution">
    <text evidence="11">The sequence shown here is derived from an EMBL/GenBank/DDBJ whole genome shotgun (WGS) entry which is preliminary data.</text>
</comment>
<keyword evidence="5 9" id="KW-0812">Transmembrane</keyword>
<dbReference type="InterPro" id="IPR044851">
    <property type="entry name" value="Wax_synthase"/>
</dbReference>
<evidence type="ECO:0000256" key="1">
    <source>
        <dbReference type="ARBA" id="ARBA00004141"/>
    </source>
</evidence>
<comment type="similarity">
    <text evidence="3">Belongs to the wax synthase family.</text>
</comment>
<feature type="transmembrane region" description="Helical" evidence="9">
    <location>
        <begin position="350"/>
        <end position="368"/>
    </location>
</feature>
<proteinExistence type="inferred from homology"/>
<feature type="compositionally biased region" description="Polar residues" evidence="8">
    <location>
        <begin position="511"/>
        <end position="521"/>
    </location>
</feature>
<evidence type="ECO:0000256" key="3">
    <source>
        <dbReference type="ARBA" id="ARBA00007282"/>
    </source>
</evidence>
<feature type="transmembrane region" description="Helical" evidence="9">
    <location>
        <begin position="189"/>
        <end position="209"/>
    </location>
</feature>
<dbReference type="PANTHER" id="PTHR31595:SF57">
    <property type="entry name" value="OS04G0481900 PROTEIN"/>
    <property type="match status" value="1"/>
</dbReference>
<evidence type="ECO:0000256" key="6">
    <source>
        <dbReference type="ARBA" id="ARBA00022989"/>
    </source>
</evidence>
<dbReference type="PANTHER" id="PTHR31595">
    <property type="entry name" value="LONG-CHAIN-ALCOHOL O-FATTY-ACYLTRANSFERASE 3-RELATED"/>
    <property type="match status" value="1"/>
</dbReference>
<keyword evidence="12" id="KW-1185">Reference proteome</keyword>
<comment type="pathway">
    <text evidence="2">Secondary metabolite biosynthesis.</text>
</comment>
<dbReference type="GO" id="GO:0016020">
    <property type="term" value="C:membrane"/>
    <property type="evidence" value="ECO:0007669"/>
    <property type="project" value="UniProtKB-SubCell"/>
</dbReference>
<feature type="transmembrane region" description="Helical" evidence="9">
    <location>
        <begin position="229"/>
        <end position="256"/>
    </location>
</feature>
<dbReference type="STRING" id="1157962.A0A250X6F0"/>
<dbReference type="GO" id="GO:0006629">
    <property type="term" value="P:lipid metabolic process"/>
    <property type="evidence" value="ECO:0007669"/>
    <property type="project" value="InterPro"/>
</dbReference>
<feature type="transmembrane region" description="Helical" evidence="9">
    <location>
        <begin position="321"/>
        <end position="344"/>
    </location>
</feature>
<evidence type="ECO:0000256" key="5">
    <source>
        <dbReference type="ARBA" id="ARBA00022692"/>
    </source>
</evidence>
<keyword evidence="4" id="KW-0808">Transferase</keyword>
<dbReference type="Proteomes" id="UP000232323">
    <property type="component" value="Unassembled WGS sequence"/>
</dbReference>
<keyword evidence="7 9" id="KW-0472">Membrane</keyword>
<dbReference type="GO" id="GO:0008374">
    <property type="term" value="F:O-acyltransferase activity"/>
    <property type="evidence" value="ECO:0007669"/>
    <property type="project" value="InterPro"/>
</dbReference>
<evidence type="ECO:0000313" key="12">
    <source>
        <dbReference type="Proteomes" id="UP000232323"/>
    </source>
</evidence>
<feature type="compositionally biased region" description="Polar residues" evidence="8">
    <location>
        <begin position="530"/>
        <end position="541"/>
    </location>
</feature>
<dbReference type="AlphaFoldDB" id="A0A250X6F0"/>
<gene>
    <name evidence="11" type="ORF">CEUSTIGMA_g6102.t1</name>
</gene>
<evidence type="ECO:0000256" key="9">
    <source>
        <dbReference type="SAM" id="Phobius"/>
    </source>
</evidence>
<dbReference type="EMBL" id="BEGY01000034">
    <property type="protein sequence ID" value="GAX78664.1"/>
    <property type="molecule type" value="Genomic_DNA"/>
</dbReference>
<feature type="domain" description="Wax synthase" evidence="10">
    <location>
        <begin position="265"/>
        <end position="355"/>
    </location>
</feature>